<accession>A0A6G0QUI9</accession>
<dbReference type="PANTHER" id="PTHR37067:SF3">
    <property type="entry name" value="PX DOMAIN-CONTAINING PROTEIN"/>
    <property type="match status" value="1"/>
</dbReference>
<dbReference type="AlphaFoldDB" id="A0A6G0QUI9"/>
<dbReference type="Proteomes" id="UP000486351">
    <property type="component" value="Unassembled WGS sequence"/>
</dbReference>
<gene>
    <name evidence="1" type="ORF">PF008_g22154</name>
</gene>
<organism evidence="1 2">
    <name type="scientific">Phytophthora fragariae</name>
    <dbReference type="NCBI Taxonomy" id="53985"/>
    <lineage>
        <taxon>Eukaryota</taxon>
        <taxon>Sar</taxon>
        <taxon>Stramenopiles</taxon>
        <taxon>Oomycota</taxon>
        <taxon>Peronosporomycetes</taxon>
        <taxon>Peronosporales</taxon>
        <taxon>Peronosporaceae</taxon>
        <taxon>Phytophthora</taxon>
    </lineage>
</organism>
<evidence type="ECO:0000313" key="2">
    <source>
        <dbReference type="Proteomes" id="UP000486351"/>
    </source>
</evidence>
<evidence type="ECO:0000313" key="1">
    <source>
        <dbReference type="EMBL" id="KAE9303698.1"/>
    </source>
</evidence>
<comment type="caution">
    <text evidence="1">The sequence shown here is derived from an EMBL/GenBank/DDBJ whole genome shotgun (WGS) entry which is preliminary data.</text>
</comment>
<protein>
    <submittedName>
        <fullName evidence="1">Uncharacterized protein</fullName>
    </submittedName>
</protein>
<dbReference type="EMBL" id="QXFY01002066">
    <property type="protein sequence ID" value="KAE9303698.1"/>
    <property type="molecule type" value="Genomic_DNA"/>
</dbReference>
<reference evidence="1 2" key="1">
    <citation type="submission" date="2018-09" db="EMBL/GenBank/DDBJ databases">
        <title>Genomic investigation of the strawberry pathogen Phytophthora fragariae indicates pathogenicity is determined by transcriptional variation in three key races.</title>
        <authorList>
            <person name="Adams T.M."/>
            <person name="Armitage A.D."/>
            <person name="Sobczyk M.K."/>
            <person name="Bates H.J."/>
            <person name="Dunwell J.M."/>
            <person name="Nellist C.F."/>
            <person name="Harrison R.J."/>
        </authorList>
    </citation>
    <scope>NUCLEOTIDE SEQUENCE [LARGE SCALE GENOMIC DNA]</scope>
    <source>
        <strain evidence="1 2">NOV-77</strain>
    </source>
</reference>
<proteinExistence type="predicted"/>
<sequence length="538" mass="60398">MAGGRSRTFRPHWALQYALAVAERDPESGQPTKAACLMCRVFTRDETEGSRRRKRKTKVQCFSQPWRPDNMRRHLEQQHKLRWAQYKELSDEDKRSFFPANAAISRQPHVDPVEITTETSAVQPVVELNAAVAAAVKKPGTFLVDKDIVDELLRPLGPDGGEFLGFEMQRIEIDSDDEDLELDVDENDARYVVTVESRLELETCITFMAGGVSFRQAAQLFRGMVGGIAGLDQTNRAMTEKRVKNLCRVACAVNLQRLKDLLESGKVWSFAVVLEWCKTAGSPFLDVRVQFEHEGEIHSVHLVGIVVQDVDFAEESGDLVVRCLDVVAPRWKAKLAGISCVDEGGSKVRACTQEIINRLAAECDSPIFGDCRLASKLNQLMNEACRTVFTAEFTSTLVALMSHLRRHAVHIPDVLYCPKLIEGSWKAALKSLQWLVANQTPVIQFIEKHEYIGAPGPDWWVIAVVVTNVASHVNNVLRQVRADKGLSHDCQHIVDLMNHLSMMTGAVGPFLASEFFSVSCEDIVIVRLIRFRLKRIKH</sequence>
<dbReference type="PANTHER" id="PTHR37067">
    <property type="entry name" value="PX DOMAIN-CONTAINING PROTEIN"/>
    <property type="match status" value="1"/>
</dbReference>
<name>A0A6G0QUI9_9STRA</name>